<feature type="transmembrane region" description="Helical" evidence="5">
    <location>
        <begin position="128"/>
        <end position="149"/>
    </location>
</feature>
<evidence type="ECO:0000256" key="4">
    <source>
        <dbReference type="ARBA" id="ARBA00023136"/>
    </source>
</evidence>
<reference evidence="7" key="1">
    <citation type="submission" date="2018-09" db="EMBL/GenBank/DDBJ databases">
        <title>Common duck and Muscovy duck high density SNP chip.</title>
        <authorList>
            <person name="Vignal A."/>
            <person name="Thebault N."/>
            <person name="Warren W.C."/>
        </authorList>
    </citation>
    <scope>NUCLEOTIDE SEQUENCE [LARGE SCALE GENOMIC DNA]</scope>
</reference>
<dbReference type="GO" id="GO:0016020">
    <property type="term" value="C:membrane"/>
    <property type="evidence" value="ECO:0007669"/>
    <property type="project" value="UniProtKB-SubCell"/>
</dbReference>
<evidence type="ECO:0000256" key="2">
    <source>
        <dbReference type="ARBA" id="ARBA00022692"/>
    </source>
</evidence>
<feature type="domain" description="Fatty acid hydroxylase" evidence="6">
    <location>
        <begin position="132"/>
        <end position="212"/>
    </location>
</feature>
<evidence type="ECO:0000313" key="8">
    <source>
        <dbReference type="Proteomes" id="UP000694556"/>
    </source>
</evidence>
<evidence type="ECO:0000256" key="3">
    <source>
        <dbReference type="ARBA" id="ARBA00022989"/>
    </source>
</evidence>
<protein>
    <submittedName>
        <fullName evidence="7">Cholesterol 25-hydroxylase</fullName>
    </submittedName>
</protein>
<feature type="transmembrane region" description="Helical" evidence="5">
    <location>
        <begin position="170"/>
        <end position="193"/>
    </location>
</feature>
<dbReference type="GO" id="GO:0005506">
    <property type="term" value="F:iron ion binding"/>
    <property type="evidence" value="ECO:0007669"/>
    <property type="project" value="InterPro"/>
</dbReference>
<accession>A0A8C3GIE1</accession>
<keyword evidence="3 5" id="KW-1133">Transmembrane helix</keyword>
<evidence type="ECO:0000259" key="6">
    <source>
        <dbReference type="Pfam" id="PF04116"/>
    </source>
</evidence>
<feature type="transmembrane region" description="Helical" evidence="5">
    <location>
        <begin position="42"/>
        <end position="65"/>
    </location>
</feature>
<dbReference type="AlphaFoldDB" id="A0A8C3GIE1"/>
<dbReference type="PANTHER" id="PTHR11863">
    <property type="entry name" value="STEROL DESATURASE"/>
    <property type="match status" value="1"/>
</dbReference>
<keyword evidence="4 5" id="KW-0472">Membrane</keyword>
<keyword evidence="2 5" id="KW-0812">Transmembrane</keyword>
<proteinExistence type="predicted"/>
<dbReference type="GO" id="GO:0016491">
    <property type="term" value="F:oxidoreductase activity"/>
    <property type="evidence" value="ECO:0007669"/>
    <property type="project" value="InterPro"/>
</dbReference>
<feature type="transmembrane region" description="Helical" evidence="5">
    <location>
        <begin position="205"/>
        <end position="222"/>
    </location>
</feature>
<dbReference type="Proteomes" id="UP000694556">
    <property type="component" value="Chromosome 6"/>
</dbReference>
<keyword evidence="8" id="KW-1185">Reference proteome</keyword>
<evidence type="ECO:0000256" key="1">
    <source>
        <dbReference type="ARBA" id="ARBA00004370"/>
    </source>
</evidence>
<dbReference type="GO" id="GO:0008610">
    <property type="term" value="P:lipid biosynthetic process"/>
    <property type="evidence" value="ECO:0007669"/>
    <property type="project" value="InterPro"/>
</dbReference>
<evidence type="ECO:0000256" key="5">
    <source>
        <dbReference type="SAM" id="Phobius"/>
    </source>
</evidence>
<dbReference type="Ensembl" id="ENSCMMT00000012888.1">
    <property type="protein sequence ID" value="ENSCMMP00000011723.1"/>
    <property type="gene ID" value="ENSCMMG00000007429.1"/>
</dbReference>
<evidence type="ECO:0000313" key="7">
    <source>
        <dbReference type="Ensembl" id="ENSCMMP00000011723.1"/>
    </source>
</evidence>
<feature type="transmembrane region" description="Helical" evidence="5">
    <location>
        <begin position="85"/>
        <end position="108"/>
    </location>
</feature>
<comment type="subcellular location">
    <subcellularLocation>
        <location evidence="1">Membrane</location>
    </subcellularLocation>
</comment>
<name>A0A8C3GIE1_CAIMO</name>
<reference evidence="7" key="3">
    <citation type="submission" date="2025-09" db="UniProtKB">
        <authorList>
            <consortium name="Ensembl"/>
        </authorList>
    </citation>
    <scope>IDENTIFICATION</scope>
</reference>
<sequence>MNCSVPDGVLHCYAMDRQQDRLCLQFLWDFVTAKKPLINSPFFPVLFSFTAYMAFCLPYIALDFFSTRLPNLRKYKIQPQNYPTLGMMVPCIIQSAYHHVVWIFPVTFLHWYWKPVNLPVIAPELPEVLLQVVICLLLFDFEYFLWHLLHHRVPWLYKTFHKVHHKHVSTFALTTQYSSVWELLSLGFFAAINPLLLGCHPLTEMIFFLVLYWSFATVPFNWY</sequence>
<dbReference type="InterPro" id="IPR050307">
    <property type="entry name" value="Sterol_Desaturase_Related"/>
</dbReference>
<dbReference type="InterPro" id="IPR006694">
    <property type="entry name" value="Fatty_acid_hydroxylase"/>
</dbReference>
<organism evidence="7 8">
    <name type="scientific">Cairina moschata</name>
    <name type="common">Muscovy duck</name>
    <dbReference type="NCBI Taxonomy" id="8855"/>
    <lineage>
        <taxon>Eukaryota</taxon>
        <taxon>Metazoa</taxon>
        <taxon>Chordata</taxon>
        <taxon>Craniata</taxon>
        <taxon>Vertebrata</taxon>
        <taxon>Euteleostomi</taxon>
        <taxon>Archelosauria</taxon>
        <taxon>Archosauria</taxon>
        <taxon>Dinosauria</taxon>
        <taxon>Saurischia</taxon>
        <taxon>Theropoda</taxon>
        <taxon>Coelurosauria</taxon>
        <taxon>Aves</taxon>
        <taxon>Neognathae</taxon>
        <taxon>Galloanserae</taxon>
        <taxon>Anseriformes</taxon>
        <taxon>Anatidae</taxon>
        <taxon>Anatinae</taxon>
        <taxon>Cairina</taxon>
    </lineage>
</organism>
<dbReference type="Pfam" id="PF04116">
    <property type="entry name" value="FA_hydroxylase"/>
    <property type="match status" value="1"/>
</dbReference>
<reference evidence="7" key="2">
    <citation type="submission" date="2025-08" db="UniProtKB">
        <authorList>
            <consortium name="Ensembl"/>
        </authorList>
    </citation>
    <scope>IDENTIFICATION</scope>
</reference>